<gene>
    <name evidence="7" type="ORF">H9849_08825</name>
</gene>
<dbReference type="Pfam" id="PF01544">
    <property type="entry name" value="CorA"/>
    <property type="match status" value="1"/>
</dbReference>
<reference evidence="7" key="1">
    <citation type="journal article" date="2021" name="PeerJ">
        <title>Extensive microbial diversity within the chicken gut microbiome revealed by metagenomics and culture.</title>
        <authorList>
            <person name="Gilroy R."/>
            <person name="Ravi A."/>
            <person name="Getino M."/>
            <person name="Pursley I."/>
            <person name="Horton D.L."/>
            <person name="Alikhan N.F."/>
            <person name="Baker D."/>
            <person name="Gharbi K."/>
            <person name="Hall N."/>
            <person name="Watson M."/>
            <person name="Adriaenssens E.M."/>
            <person name="Foster-Nyarko E."/>
            <person name="Jarju S."/>
            <person name="Secka A."/>
            <person name="Antonio M."/>
            <person name="Oren A."/>
            <person name="Chaudhuri R.R."/>
            <person name="La Ragione R."/>
            <person name="Hildebrand F."/>
            <person name="Pallen M.J."/>
        </authorList>
    </citation>
    <scope>NUCLEOTIDE SEQUENCE</scope>
    <source>
        <strain evidence="7">ChiSxjej3B15-1167</strain>
    </source>
</reference>
<evidence type="ECO:0000256" key="3">
    <source>
        <dbReference type="ARBA" id="ARBA00022692"/>
    </source>
</evidence>
<dbReference type="GO" id="GO:0046873">
    <property type="term" value="F:metal ion transmembrane transporter activity"/>
    <property type="evidence" value="ECO:0007669"/>
    <property type="project" value="InterPro"/>
</dbReference>
<evidence type="ECO:0000256" key="1">
    <source>
        <dbReference type="ARBA" id="ARBA00004141"/>
    </source>
</evidence>
<proteinExistence type="inferred from homology"/>
<dbReference type="Proteomes" id="UP000886805">
    <property type="component" value="Unassembled WGS sequence"/>
</dbReference>
<evidence type="ECO:0000256" key="6">
    <source>
        <dbReference type="SAM" id="Phobius"/>
    </source>
</evidence>
<evidence type="ECO:0000313" key="7">
    <source>
        <dbReference type="EMBL" id="HIX73110.1"/>
    </source>
</evidence>
<dbReference type="AlphaFoldDB" id="A0A9D1X5Q7"/>
<accession>A0A9D1X5Q7</accession>
<keyword evidence="4 6" id="KW-1133">Transmembrane helix</keyword>
<evidence type="ECO:0000256" key="2">
    <source>
        <dbReference type="ARBA" id="ARBA00009765"/>
    </source>
</evidence>
<dbReference type="PANTHER" id="PTHR47891">
    <property type="entry name" value="TRANSPORTER-RELATED"/>
    <property type="match status" value="1"/>
</dbReference>
<keyword evidence="3 6" id="KW-0812">Transmembrane</keyword>
<dbReference type="GO" id="GO:0016020">
    <property type="term" value="C:membrane"/>
    <property type="evidence" value="ECO:0007669"/>
    <property type="project" value="UniProtKB-SubCell"/>
</dbReference>
<organism evidence="7 8">
    <name type="scientific">Candidatus Anaerobutyricum stercoripullorum</name>
    <dbReference type="NCBI Taxonomy" id="2838456"/>
    <lineage>
        <taxon>Bacteria</taxon>
        <taxon>Bacillati</taxon>
        <taxon>Bacillota</taxon>
        <taxon>Clostridia</taxon>
        <taxon>Lachnospirales</taxon>
        <taxon>Lachnospiraceae</taxon>
        <taxon>Anaerobutyricum</taxon>
    </lineage>
</organism>
<dbReference type="InterPro" id="IPR045861">
    <property type="entry name" value="CorA_cytoplasmic_dom"/>
</dbReference>
<dbReference type="Gene3D" id="3.30.460.20">
    <property type="entry name" value="CorA soluble domain-like"/>
    <property type="match status" value="1"/>
</dbReference>
<protein>
    <submittedName>
        <fullName evidence="7">Magnesium transporter CorA family protein</fullName>
    </submittedName>
</protein>
<comment type="caution">
    <text evidence="7">The sequence shown here is derived from an EMBL/GenBank/DDBJ whole genome shotgun (WGS) entry which is preliminary data.</text>
</comment>
<dbReference type="EMBL" id="DXEQ01000263">
    <property type="protein sequence ID" value="HIX73110.1"/>
    <property type="molecule type" value="Genomic_DNA"/>
</dbReference>
<feature type="transmembrane region" description="Helical" evidence="6">
    <location>
        <begin position="253"/>
        <end position="273"/>
    </location>
</feature>
<dbReference type="InterPro" id="IPR047199">
    <property type="entry name" value="CorA-like"/>
</dbReference>
<reference evidence="7" key="2">
    <citation type="submission" date="2021-04" db="EMBL/GenBank/DDBJ databases">
        <authorList>
            <person name="Gilroy R."/>
        </authorList>
    </citation>
    <scope>NUCLEOTIDE SEQUENCE</scope>
    <source>
        <strain evidence="7">ChiSxjej3B15-1167</strain>
    </source>
</reference>
<dbReference type="InterPro" id="IPR045863">
    <property type="entry name" value="CorA_TM1_TM2"/>
</dbReference>
<dbReference type="PANTHER" id="PTHR47891:SF2">
    <property type="entry name" value="MAGNESIUM AND COBALT TRANSPORTER"/>
    <property type="match status" value="1"/>
</dbReference>
<evidence type="ECO:0000256" key="4">
    <source>
        <dbReference type="ARBA" id="ARBA00022989"/>
    </source>
</evidence>
<dbReference type="CDD" id="cd12827">
    <property type="entry name" value="EcCorA_ZntB-like_u2"/>
    <property type="match status" value="1"/>
</dbReference>
<comment type="similarity">
    <text evidence="2">Belongs to the CorA metal ion transporter (MIT) (TC 1.A.35) family.</text>
</comment>
<dbReference type="Gene3D" id="1.20.58.340">
    <property type="entry name" value="Magnesium transport protein CorA, transmembrane region"/>
    <property type="match status" value="2"/>
</dbReference>
<feature type="transmembrane region" description="Helical" evidence="6">
    <location>
        <begin position="285"/>
        <end position="306"/>
    </location>
</feature>
<evidence type="ECO:0000256" key="5">
    <source>
        <dbReference type="ARBA" id="ARBA00023136"/>
    </source>
</evidence>
<dbReference type="SUPFAM" id="SSF143865">
    <property type="entry name" value="CorA soluble domain-like"/>
    <property type="match status" value="1"/>
</dbReference>
<dbReference type="SUPFAM" id="SSF144083">
    <property type="entry name" value="Magnesium transport protein CorA, transmembrane region"/>
    <property type="match status" value="1"/>
</dbReference>
<keyword evidence="5 6" id="KW-0472">Membrane</keyword>
<dbReference type="InterPro" id="IPR002523">
    <property type="entry name" value="MgTranspt_CorA/ZnTranspt_ZntB"/>
</dbReference>
<sequence>MIRIFKTMEGKVQKIPAAEEGSWVAMTNPTQEELISISEQFLIDLDDLKGPLDEEERSRIEVEENYTLIILDIPTTEERQGKEHFITIPFGIFITEENIITVCLVDTPILAVFMDGRMRNFKTQKRTRFLYQMLYRNASMFLQFLRIIDKKSDEVEKRLHISQRNQELMDMLELEKSLIYISTSLRSNEVVLEKLMRNTSIPRYEDDEELLEDVIIENKQAIEMAKIYSDILTGMMDAFASVISNNLNIAMKLLAVITIVLTIPNIITSALGMNVGGIPLEHHPFGFWIICIVALAVTLVAGIIIGRNKNFR</sequence>
<evidence type="ECO:0000313" key="8">
    <source>
        <dbReference type="Proteomes" id="UP000886805"/>
    </source>
</evidence>
<comment type="subcellular location">
    <subcellularLocation>
        <location evidence="1">Membrane</location>
        <topology evidence="1">Multi-pass membrane protein</topology>
    </subcellularLocation>
</comment>
<name>A0A9D1X5Q7_9FIRM</name>